<protein>
    <recommendedName>
        <fullName evidence="2">HMA domain-containing protein</fullName>
    </recommendedName>
</protein>
<comment type="caution">
    <text evidence="3">The sequence shown here is derived from an EMBL/GenBank/DDBJ whole genome shotgun (WGS) entry which is preliminary data.</text>
</comment>
<dbReference type="PANTHER" id="PTHR22814:SF336">
    <property type="entry name" value="HEAVY METAL-ASSOCIATED ISOPRENYLATED PLANT PROTEIN 23"/>
    <property type="match status" value="1"/>
</dbReference>
<reference evidence="3" key="1">
    <citation type="submission" date="2021-03" db="EMBL/GenBank/DDBJ databases">
        <authorList>
            <person name="Li Z."/>
            <person name="Yang C."/>
        </authorList>
    </citation>
    <scope>NUCLEOTIDE SEQUENCE</scope>
    <source>
        <strain evidence="3">Dzin_1.0</strain>
        <tissue evidence="3">Leaf</tissue>
    </source>
</reference>
<dbReference type="OrthoDB" id="1898716at2759"/>
<evidence type="ECO:0000313" key="4">
    <source>
        <dbReference type="Proteomes" id="UP001085076"/>
    </source>
</evidence>
<dbReference type="PROSITE" id="PS50846">
    <property type="entry name" value="HMA_2"/>
    <property type="match status" value="1"/>
</dbReference>
<dbReference type="Pfam" id="PF00403">
    <property type="entry name" value="HMA"/>
    <property type="match status" value="1"/>
</dbReference>
<dbReference type="InterPro" id="IPR006121">
    <property type="entry name" value="HMA_dom"/>
</dbReference>
<dbReference type="EMBL" id="JAGGNH010000001">
    <property type="protein sequence ID" value="KAJ0988379.1"/>
    <property type="molecule type" value="Genomic_DNA"/>
</dbReference>
<accession>A0A9D5DBA3</accession>
<dbReference type="CDD" id="cd00371">
    <property type="entry name" value="HMA"/>
    <property type="match status" value="1"/>
</dbReference>
<dbReference type="Proteomes" id="UP001085076">
    <property type="component" value="Miscellaneous, Linkage group lg01"/>
</dbReference>
<dbReference type="PANTHER" id="PTHR22814">
    <property type="entry name" value="COPPER TRANSPORT PROTEIN ATOX1-RELATED"/>
    <property type="match status" value="1"/>
</dbReference>
<evidence type="ECO:0000259" key="2">
    <source>
        <dbReference type="PROSITE" id="PS50846"/>
    </source>
</evidence>
<keyword evidence="1" id="KW-0479">Metal-binding</keyword>
<proteinExistence type="predicted"/>
<name>A0A9D5DBA3_9LILI</name>
<organism evidence="3 4">
    <name type="scientific">Dioscorea zingiberensis</name>
    <dbReference type="NCBI Taxonomy" id="325984"/>
    <lineage>
        <taxon>Eukaryota</taxon>
        <taxon>Viridiplantae</taxon>
        <taxon>Streptophyta</taxon>
        <taxon>Embryophyta</taxon>
        <taxon>Tracheophyta</taxon>
        <taxon>Spermatophyta</taxon>
        <taxon>Magnoliopsida</taxon>
        <taxon>Liliopsida</taxon>
        <taxon>Dioscoreales</taxon>
        <taxon>Dioscoreaceae</taxon>
        <taxon>Dioscorea</taxon>
    </lineage>
</organism>
<dbReference type="InterPro" id="IPR036163">
    <property type="entry name" value="HMA_dom_sf"/>
</dbReference>
<dbReference type="AlphaFoldDB" id="A0A9D5DBA3"/>
<reference evidence="3" key="2">
    <citation type="journal article" date="2022" name="Hortic Res">
        <title>The genome of Dioscorea zingiberensis sheds light on the biosynthesis, origin and evolution of the medicinally important diosgenin saponins.</title>
        <authorList>
            <person name="Li Y."/>
            <person name="Tan C."/>
            <person name="Li Z."/>
            <person name="Guo J."/>
            <person name="Li S."/>
            <person name="Chen X."/>
            <person name="Wang C."/>
            <person name="Dai X."/>
            <person name="Yang H."/>
            <person name="Song W."/>
            <person name="Hou L."/>
            <person name="Xu J."/>
            <person name="Tong Z."/>
            <person name="Xu A."/>
            <person name="Yuan X."/>
            <person name="Wang W."/>
            <person name="Yang Q."/>
            <person name="Chen L."/>
            <person name="Sun Z."/>
            <person name="Wang K."/>
            <person name="Pan B."/>
            <person name="Chen J."/>
            <person name="Bao Y."/>
            <person name="Liu F."/>
            <person name="Qi X."/>
            <person name="Gang D.R."/>
            <person name="Wen J."/>
            <person name="Li J."/>
        </authorList>
    </citation>
    <scope>NUCLEOTIDE SEQUENCE</scope>
    <source>
        <strain evidence="3">Dzin_1.0</strain>
    </source>
</reference>
<keyword evidence="4" id="KW-1185">Reference proteome</keyword>
<feature type="domain" description="HMA" evidence="2">
    <location>
        <begin position="24"/>
        <end position="87"/>
    </location>
</feature>
<gene>
    <name evidence="3" type="ORF">J5N97_006735</name>
</gene>
<dbReference type="SUPFAM" id="SSF55008">
    <property type="entry name" value="HMA, heavy metal-associated domain"/>
    <property type="match status" value="1"/>
</dbReference>
<dbReference type="Gene3D" id="3.30.70.100">
    <property type="match status" value="1"/>
</dbReference>
<evidence type="ECO:0000313" key="3">
    <source>
        <dbReference type="EMBL" id="KAJ0988379.1"/>
    </source>
</evidence>
<dbReference type="GO" id="GO:0046872">
    <property type="term" value="F:metal ion binding"/>
    <property type="evidence" value="ECO:0007669"/>
    <property type="project" value="UniProtKB-KW"/>
</dbReference>
<sequence>MGATLDYLSAMFGSGHKTKRRKHLNTVELKVRMDCEGCELKIKKLLSSMKGVESVEVIRKQQKVTVIGFVEPNKVLKKVVSTGKKAEMWPYVPYNLVAHPYAVQSYDKKAPPGFVRNAEVVTKQEDQFTNLFSDDNPNACSVIIAFIVAVFEQDTEEAQFSGNANSNLEELHQEIGRFQRQLQIYEERLRYFEPDPMSATSMAELESCEKFLMEALTRVTERKKYLLGDHHLSSYDASNPGMQMFLQPHQEDMQGTFGNEMVHWVPESAPNPSQHIFVGSESFIPSLRDHGMYDHQISQGTGLQMDPQMGGCHISGQGDSNLPAWHQAYTSTELLSNLIAANNHFPLLQQHMAAPDLPEMVPHEQVEGATSCSHVQGETDGTCTTTYEGNSGSQVNGG</sequence>
<evidence type="ECO:0000256" key="1">
    <source>
        <dbReference type="ARBA" id="ARBA00022723"/>
    </source>
</evidence>